<dbReference type="SUPFAM" id="SSF51556">
    <property type="entry name" value="Metallo-dependent hydrolases"/>
    <property type="match status" value="1"/>
</dbReference>
<dbReference type="InterPro" id="IPR032466">
    <property type="entry name" value="Metal_Hydrolase"/>
</dbReference>
<dbReference type="PANTHER" id="PTHR43135">
    <property type="entry name" value="ALPHA-D-RIBOSE 1-METHYLPHOSPHONATE 5-TRIPHOSPHATE DIPHOSPHATASE"/>
    <property type="match status" value="1"/>
</dbReference>
<evidence type="ECO:0000313" key="2">
    <source>
        <dbReference type="EMBL" id="KPA37271.1"/>
    </source>
</evidence>
<dbReference type="InterPro" id="IPR006680">
    <property type="entry name" value="Amidohydro-rel"/>
</dbReference>
<protein>
    <recommendedName>
        <fullName evidence="1">Amidohydrolase-related domain-containing protein</fullName>
    </recommendedName>
</protein>
<dbReference type="InterPro" id="IPR051781">
    <property type="entry name" value="Metallo-dep_Hydrolase"/>
</dbReference>
<name>A0A0N0DBU2_FUSLA</name>
<evidence type="ECO:0000313" key="3">
    <source>
        <dbReference type="Proteomes" id="UP000037904"/>
    </source>
</evidence>
<reference evidence="2 3" key="1">
    <citation type="submission" date="2015-04" db="EMBL/GenBank/DDBJ databases">
        <title>The draft genome sequence of Fusarium langsethiae, a T-2/HT-2 mycotoxin producer.</title>
        <authorList>
            <person name="Lysoe E."/>
            <person name="Divon H.H."/>
            <person name="Terzi V."/>
            <person name="Orru L."/>
            <person name="Lamontanara A."/>
            <person name="Kolseth A.-K."/>
            <person name="Frandsen R.J."/>
            <person name="Nielsen K."/>
            <person name="Thrane U."/>
        </authorList>
    </citation>
    <scope>NUCLEOTIDE SEQUENCE [LARGE SCALE GENOMIC DNA]</scope>
    <source>
        <strain evidence="2 3">Fl201059</strain>
    </source>
</reference>
<accession>A0A0N0DBU2</accession>
<dbReference type="OrthoDB" id="194468at2759"/>
<dbReference type="GO" id="GO:0016810">
    <property type="term" value="F:hydrolase activity, acting on carbon-nitrogen (but not peptide) bonds"/>
    <property type="evidence" value="ECO:0007669"/>
    <property type="project" value="InterPro"/>
</dbReference>
<evidence type="ECO:0000259" key="1">
    <source>
        <dbReference type="Pfam" id="PF01979"/>
    </source>
</evidence>
<proteinExistence type="predicted"/>
<organism evidence="2 3">
    <name type="scientific">Fusarium langsethiae</name>
    <dbReference type="NCBI Taxonomy" id="179993"/>
    <lineage>
        <taxon>Eukaryota</taxon>
        <taxon>Fungi</taxon>
        <taxon>Dikarya</taxon>
        <taxon>Ascomycota</taxon>
        <taxon>Pezizomycotina</taxon>
        <taxon>Sordariomycetes</taxon>
        <taxon>Hypocreomycetidae</taxon>
        <taxon>Hypocreales</taxon>
        <taxon>Nectriaceae</taxon>
        <taxon>Fusarium</taxon>
    </lineage>
</organism>
<gene>
    <name evidence="2" type="ORF">FLAG1_09918</name>
</gene>
<feature type="domain" description="Amidohydrolase-related" evidence="1">
    <location>
        <begin position="65"/>
        <end position="232"/>
    </location>
</feature>
<dbReference type="PANTHER" id="PTHR43135:SF3">
    <property type="entry name" value="ALPHA-D-RIBOSE 1-METHYLPHOSPHONATE 5-TRIPHOSPHATE DIPHOSPHATASE"/>
    <property type="match status" value="1"/>
</dbReference>
<dbReference type="Gene3D" id="2.30.40.10">
    <property type="entry name" value="Urease, subunit C, domain 1"/>
    <property type="match status" value="1"/>
</dbReference>
<comment type="caution">
    <text evidence="2">The sequence shown here is derived from an EMBL/GenBank/DDBJ whole genome shotgun (WGS) entry which is preliminary data.</text>
</comment>
<dbReference type="EMBL" id="JXCE01000445">
    <property type="protein sequence ID" value="KPA37271.1"/>
    <property type="molecule type" value="Genomic_DNA"/>
</dbReference>
<dbReference type="AlphaFoldDB" id="A0A0N0DBU2"/>
<dbReference type="SUPFAM" id="SSF51338">
    <property type="entry name" value="Composite domain of metallo-dependent hydrolases"/>
    <property type="match status" value="1"/>
</dbReference>
<keyword evidence="3" id="KW-1185">Reference proteome</keyword>
<dbReference type="Proteomes" id="UP000037904">
    <property type="component" value="Unassembled WGS sequence"/>
</dbReference>
<dbReference type="Pfam" id="PF01979">
    <property type="entry name" value="Amidohydro_1"/>
    <property type="match status" value="1"/>
</dbReference>
<dbReference type="Gene3D" id="3.20.20.140">
    <property type="entry name" value="Metal-dependent hydrolases"/>
    <property type="match status" value="1"/>
</dbReference>
<dbReference type="InterPro" id="IPR011059">
    <property type="entry name" value="Metal-dep_hydrolase_composite"/>
</dbReference>
<sequence length="246" mass="26424">MPSTGGFQSSMNTFIIQDVKIFDGHKFIADGFAYVRDGQIAEVGSGEPDELIGKYTLRISRPQHTLIPGLIDAHIHAISGDTDSVEPTLRFGVTTMVAEPQNKARYSDYKYAGKGAVVEGGWPILVLKKELESVPQGEEILDAIISAWPRIRTSNDAKPFARQQVNQYGASYIKVFHELEHTLAMKLPAPSIAVQSVMTIAAHDAGVIAVGHALSYSGAMDILEAGVDGLTHISSTNLSTTTSSGL</sequence>